<proteinExistence type="predicted"/>
<dbReference type="EMBL" id="KL659511">
    <property type="protein sequence ID" value="KFA69366.1"/>
    <property type="molecule type" value="Genomic_DNA"/>
</dbReference>
<dbReference type="OrthoDB" id="4505928at2759"/>
<evidence type="ECO:0000313" key="3">
    <source>
        <dbReference type="Proteomes" id="UP000028524"/>
    </source>
</evidence>
<reference evidence="2 3" key="1">
    <citation type="journal article" date="2014" name="BMC Genomics">
        <title>Comparative genome sequencing reveals chemotype-specific gene clusters in the toxigenic black mold Stachybotrys.</title>
        <authorList>
            <person name="Semeiks J."/>
            <person name="Borek D."/>
            <person name="Otwinowski Z."/>
            <person name="Grishin N.V."/>
        </authorList>
    </citation>
    <scope>NUCLEOTIDE SEQUENCE [LARGE SCALE GENOMIC DNA]</scope>
    <source>
        <strain evidence="2 3">IBT 40285</strain>
    </source>
</reference>
<accession>A0A084QZI1</accession>
<dbReference type="STRING" id="1283841.A0A084QZI1"/>
<dbReference type="CDD" id="cd14688">
    <property type="entry name" value="bZIP_YAP"/>
    <property type="match status" value="1"/>
</dbReference>
<dbReference type="PANTHER" id="PTHR42070:SF1">
    <property type="entry name" value="FILAMENT ASSOCIATED PROTEIN, PUTATIVE (AFU_ORTHOLOGUE AFUA_8G06630)-RELATED"/>
    <property type="match status" value="1"/>
</dbReference>
<keyword evidence="3" id="KW-1185">Reference proteome</keyword>
<sequence>MHQPTKMTPVRMTGEKAHASAAEQAKTPGEADALERARLRRNQRNSRARKQAYMRSLENRWSECMRLGAQATVEMQKEARKVQEENQLLRAVLHRQGLDPTAIQSSLDAVRLSLTDEKSDFRTQAPSGQASNSVPSWPWPSPMVDTSATDFDLNQSLDLHSWLNDLCDIKDAFGAESQ</sequence>
<dbReference type="InParanoid" id="A0A084QZI1"/>
<evidence type="ECO:0000256" key="1">
    <source>
        <dbReference type="SAM" id="MobiDB-lite"/>
    </source>
</evidence>
<organism evidence="2 3">
    <name type="scientific">Stachybotrys chlorohalonatus (strain IBT 40285)</name>
    <dbReference type="NCBI Taxonomy" id="1283841"/>
    <lineage>
        <taxon>Eukaryota</taxon>
        <taxon>Fungi</taxon>
        <taxon>Dikarya</taxon>
        <taxon>Ascomycota</taxon>
        <taxon>Pezizomycotina</taxon>
        <taxon>Sordariomycetes</taxon>
        <taxon>Hypocreomycetidae</taxon>
        <taxon>Hypocreales</taxon>
        <taxon>Stachybotryaceae</taxon>
        <taxon>Stachybotrys</taxon>
    </lineage>
</organism>
<dbReference type="PANTHER" id="PTHR42070">
    <property type="entry name" value="FILAMENT ASSOCIATED PROTEIN, PUTATIVE (AFU_ORTHOLOGUE AFUA_8G06630)-RELATED"/>
    <property type="match status" value="1"/>
</dbReference>
<gene>
    <name evidence="2" type="ORF">S40285_08752</name>
</gene>
<dbReference type="AlphaFoldDB" id="A0A084QZI1"/>
<evidence type="ECO:0008006" key="4">
    <source>
        <dbReference type="Google" id="ProtNLM"/>
    </source>
</evidence>
<feature type="non-terminal residue" evidence="2">
    <location>
        <position position="178"/>
    </location>
</feature>
<evidence type="ECO:0000313" key="2">
    <source>
        <dbReference type="EMBL" id="KFA69366.1"/>
    </source>
</evidence>
<dbReference type="Proteomes" id="UP000028524">
    <property type="component" value="Unassembled WGS sequence"/>
</dbReference>
<name>A0A084QZI1_STAC4</name>
<feature type="region of interest" description="Disordered" evidence="1">
    <location>
        <begin position="1"/>
        <end position="35"/>
    </location>
</feature>
<dbReference type="Gene3D" id="1.20.5.170">
    <property type="match status" value="1"/>
</dbReference>
<dbReference type="HOGENOM" id="CLU_104754_0_0_1"/>
<protein>
    <recommendedName>
        <fullName evidence="4">BZIP domain-containing protein</fullName>
    </recommendedName>
</protein>